<protein>
    <submittedName>
        <fullName evidence="1">Uncharacterized protein</fullName>
    </submittedName>
</protein>
<proteinExistence type="predicted"/>
<dbReference type="AlphaFoldDB" id="A0A251NAC3"/>
<gene>
    <name evidence="1" type="ORF">PRUPE_7G118100</name>
</gene>
<dbReference type="Gramene" id="ONH96282">
    <property type="protein sequence ID" value="ONH96282"/>
    <property type="gene ID" value="PRUPE_7G118100"/>
</dbReference>
<dbReference type="Proteomes" id="UP000006882">
    <property type="component" value="Chromosome G7"/>
</dbReference>
<keyword evidence="2" id="KW-1185">Reference proteome</keyword>
<evidence type="ECO:0000313" key="1">
    <source>
        <dbReference type="EMBL" id="ONH96282.1"/>
    </source>
</evidence>
<dbReference type="EMBL" id="CM007657">
    <property type="protein sequence ID" value="ONH96282.1"/>
    <property type="molecule type" value="Genomic_DNA"/>
</dbReference>
<sequence length="70" mass="8250">MRSMCCCLQVQRNQQNCFIKFTPHRPNFRFLIKLGVLDLTHQTLSLSSSKQTETFSKRLISLNFKFTSYS</sequence>
<evidence type="ECO:0000313" key="2">
    <source>
        <dbReference type="Proteomes" id="UP000006882"/>
    </source>
</evidence>
<name>A0A251NAC3_PRUPE</name>
<reference evidence="1 2" key="1">
    <citation type="journal article" date="2013" name="Nat. Genet.">
        <title>The high-quality draft genome of peach (Prunus persica) identifies unique patterns of genetic diversity, domestication and genome evolution.</title>
        <authorList>
            <consortium name="International Peach Genome Initiative"/>
            <person name="Verde I."/>
            <person name="Abbott A.G."/>
            <person name="Scalabrin S."/>
            <person name="Jung S."/>
            <person name="Shu S."/>
            <person name="Marroni F."/>
            <person name="Zhebentyayeva T."/>
            <person name="Dettori M.T."/>
            <person name="Grimwood J."/>
            <person name="Cattonaro F."/>
            <person name="Zuccolo A."/>
            <person name="Rossini L."/>
            <person name="Jenkins J."/>
            <person name="Vendramin E."/>
            <person name="Meisel L.A."/>
            <person name="Decroocq V."/>
            <person name="Sosinski B."/>
            <person name="Prochnik S."/>
            <person name="Mitros T."/>
            <person name="Policriti A."/>
            <person name="Cipriani G."/>
            <person name="Dondini L."/>
            <person name="Ficklin S."/>
            <person name="Goodstein D.M."/>
            <person name="Xuan P."/>
            <person name="Del Fabbro C."/>
            <person name="Aramini V."/>
            <person name="Copetti D."/>
            <person name="Gonzalez S."/>
            <person name="Horner D.S."/>
            <person name="Falchi R."/>
            <person name="Lucas S."/>
            <person name="Mica E."/>
            <person name="Maldonado J."/>
            <person name="Lazzari B."/>
            <person name="Bielenberg D."/>
            <person name="Pirona R."/>
            <person name="Miculan M."/>
            <person name="Barakat A."/>
            <person name="Testolin R."/>
            <person name="Stella A."/>
            <person name="Tartarini S."/>
            <person name="Tonutti P."/>
            <person name="Arus P."/>
            <person name="Orellana A."/>
            <person name="Wells C."/>
            <person name="Main D."/>
            <person name="Vizzotto G."/>
            <person name="Silva H."/>
            <person name="Salamini F."/>
            <person name="Schmutz J."/>
            <person name="Morgante M."/>
            <person name="Rokhsar D.S."/>
        </authorList>
    </citation>
    <scope>NUCLEOTIDE SEQUENCE [LARGE SCALE GENOMIC DNA]</scope>
    <source>
        <strain evidence="2">cv. Nemared</strain>
    </source>
</reference>
<accession>A0A251NAC3</accession>
<organism evidence="1 2">
    <name type="scientific">Prunus persica</name>
    <name type="common">Peach</name>
    <name type="synonym">Amygdalus persica</name>
    <dbReference type="NCBI Taxonomy" id="3760"/>
    <lineage>
        <taxon>Eukaryota</taxon>
        <taxon>Viridiplantae</taxon>
        <taxon>Streptophyta</taxon>
        <taxon>Embryophyta</taxon>
        <taxon>Tracheophyta</taxon>
        <taxon>Spermatophyta</taxon>
        <taxon>Magnoliopsida</taxon>
        <taxon>eudicotyledons</taxon>
        <taxon>Gunneridae</taxon>
        <taxon>Pentapetalae</taxon>
        <taxon>rosids</taxon>
        <taxon>fabids</taxon>
        <taxon>Rosales</taxon>
        <taxon>Rosaceae</taxon>
        <taxon>Amygdaloideae</taxon>
        <taxon>Amygdaleae</taxon>
        <taxon>Prunus</taxon>
    </lineage>
</organism>